<dbReference type="KEGG" id="acru:HHL28_10455"/>
<gene>
    <name evidence="3" type="ORF">HHL28_10455</name>
</gene>
<proteinExistence type="predicted"/>
<dbReference type="CDD" id="cd10936">
    <property type="entry name" value="CE4_DAC2"/>
    <property type="match status" value="1"/>
</dbReference>
<accession>A0A858R7U4</accession>
<dbReference type="SUPFAM" id="SSF88713">
    <property type="entry name" value="Glycoside hydrolase/deacetylase"/>
    <property type="match status" value="1"/>
</dbReference>
<keyword evidence="2" id="KW-0472">Membrane</keyword>
<dbReference type="GO" id="GO:0005975">
    <property type="term" value="P:carbohydrate metabolic process"/>
    <property type="evidence" value="ECO:0007669"/>
    <property type="project" value="InterPro"/>
</dbReference>
<keyword evidence="2" id="KW-1133">Transmembrane helix</keyword>
<feature type="region of interest" description="Disordered" evidence="1">
    <location>
        <begin position="1"/>
        <end position="23"/>
    </location>
</feature>
<sequence length="433" mass="45389">MARFQFRSKKAAAPDGELPEGATPAGSAAVLAARFGVAGGAGGEGAPGGKAGWLRGLKLPLPFKRKPKGADGFTVADPFADPPRRTVDRKALAFPVAAAAVALTVAGTAGWLAIRAPHTAATLARVGEPSGQVPVLLPDGSKRFPDAVPPEAAPVDPVDLPVELAPSRQDALLERGRPGLLPKVGADGTKPWQAYARPFPQDDPRPRIAIVVTELGLSDAATENAVARLPGAVTFAFIPGLPGLQERVDAARKDGHEVLLSVPMEPLGYPRNDPGRGTLLTRLSDEENLRRLEDVMASATGYVGLTSRTDTGTRFLTQSASLTPVLSQLQRRGVLYLDLWQVAESQATRIATRLGLPRAVSDLQVDRVASPNGIDAQLAELERLAKANGVAVGFAEAANPVSIDRLAAWSATLRDRGIVLAPVTAVVNRQADR</sequence>
<dbReference type="AlphaFoldDB" id="A0A858R7U4"/>
<keyword evidence="2" id="KW-0812">Transmembrane</keyword>
<dbReference type="InterPro" id="IPR011330">
    <property type="entry name" value="Glyco_hydro/deAcase_b/a-brl"/>
</dbReference>
<evidence type="ECO:0000256" key="1">
    <source>
        <dbReference type="SAM" id="MobiDB-lite"/>
    </source>
</evidence>
<reference evidence="3" key="1">
    <citation type="submission" date="2020-04" db="EMBL/GenBank/DDBJ databases">
        <title>A desert anoxygenic phototrophic bacterium fixes CO2 using RubisCO under aerobic conditions.</title>
        <authorList>
            <person name="Tang K."/>
        </authorList>
    </citation>
    <scope>NUCLEOTIDE SEQUENCE [LARGE SCALE GENOMIC DNA]</scope>
    <source>
        <strain evidence="3">MIMtkB3</strain>
    </source>
</reference>
<evidence type="ECO:0000313" key="4">
    <source>
        <dbReference type="Proteomes" id="UP000501891"/>
    </source>
</evidence>
<keyword evidence="4" id="KW-1185">Reference proteome</keyword>
<feature type="compositionally biased region" description="Basic residues" evidence="1">
    <location>
        <begin position="1"/>
        <end position="10"/>
    </location>
</feature>
<dbReference type="Pfam" id="PF04748">
    <property type="entry name" value="Polysacc_deac_2"/>
    <property type="match status" value="1"/>
</dbReference>
<evidence type="ECO:0000313" key="3">
    <source>
        <dbReference type="EMBL" id="QJE73457.1"/>
    </source>
</evidence>
<organism evidence="3 4">
    <name type="scientific">Aerophototrophica crusticola</name>
    <dbReference type="NCBI Taxonomy" id="1709002"/>
    <lineage>
        <taxon>Bacteria</taxon>
        <taxon>Pseudomonadati</taxon>
        <taxon>Pseudomonadota</taxon>
        <taxon>Alphaproteobacteria</taxon>
        <taxon>Rhodospirillales</taxon>
        <taxon>Rhodospirillaceae</taxon>
        <taxon>Aerophototrophica</taxon>
    </lineage>
</organism>
<name>A0A858R7U4_9PROT</name>
<dbReference type="Gene3D" id="3.20.20.370">
    <property type="entry name" value="Glycoside hydrolase/deacetylase"/>
    <property type="match status" value="1"/>
</dbReference>
<dbReference type="InterPro" id="IPR006837">
    <property type="entry name" value="Divergent_DAC"/>
</dbReference>
<dbReference type="PANTHER" id="PTHR30105">
    <property type="entry name" value="UNCHARACTERIZED YIBQ-RELATED"/>
    <property type="match status" value="1"/>
</dbReference>
<dbReference type="EMBL" id="CP051775">
    <property type="protein sequence ID" value="QJE73457.1"/>
    <property type="molecule type" value="Genomic_DNA"/>
</dbReference>
<dbReference type="Proteomes" id="UP000501891">
    <property type="component" value="Chromosome"/>
</dbReference>
<dbReference type="PANTHER" id="PTHR30105:SF2">
    <property type="entry name" value="DIVERGENT POLYSACCHARIDE DEACETYLASE SUPERFAMILY"/>
    <property type="match status" value="1"/>
</dbReference>
<feature type="transmembrane region" description="Helical" evidence="2">
    <location>
        <begin position="92"/>
        <end position="114"/>
    </location>
</feature>
<protein>
    <submittedName>
        <fullName evidence="3">Divergent polysaccharide deacetylase family protein</fullName>
    </submittedName>
</protein>
<evidence type="ECO:0000256" key="2">
    <source>
        <dbReference type="SAM" id="Phobius"/>
    </source>
</evidence>